<keyword evidence="2" id="KW-0804">Transcription</keyword>
<dbReference type="AlphaFoldDB" id="A0AAJ1TJ00"/>
<evidence type="ECO:0000313" key="3">
    <source>
        <dbReference type="Proteomes" id="UP001238450"/>
    </source>
</evidence>
<dbReference type="GO" id="GO:0000428">
    <property type="term" value="C:DNA-directed RNA polymerase complex"/>
    <property type="evidence" value="ECO:0007669"/>
    <property type="project" value="UniProtKB-KW"/>
</dbReference>
<evidence type="ECO:0000256" key="1">
    <source>
        <dbReference type="SAM" id="Phobius"/>
    </source>
</evidence>
<sequence length="149" mass="16667">MMPTIPWSLPNLMLPPCLPDGPNWPWCPQPPSPWPPNSLPDWPPIPMETRDKLLEFLRNELKDRTMPRANSDLELTINMSFTISELLLKVVNSEEGKSILKELDVQLKSITDTNPSLRYAGIIAGVAIGIIIGAVAGAAYEHYHHTHPQ</sequence>
<accession>A0AAJ1TJ00</accession>
<keyword evidence="1" id="KW-0472">Membrane</keyword>
<keyword evidence="1" id="KW-0812">Transmembrane</keyword>
<feature type="transmembrane region" description="Helical" evidence="1">
    <location>
        <begin position="117"/>
        <end position="140"/>
    </location>
</feature>
<proteinExistence type="predicted"/>
<keyword evidence="1" id="KW-1133">Transmembrane helix</keyword>
<organism evidence="2 3">
    <name type="scientific">Croceifilum oryzae</name>
    <dbReference type="NCBI Taxonomy" id="1553429"/>
    <lineage>
        <taxon>Bacteria</taxon>
        <taxon>Bacillati</taxon>
        <taxon>Bacillota</taxon>
        <taxon>Bacilli</taxon>
        <taxon>Bacillales</taxon>
        <taxon>Thermoactinomycetaceae</taxon>
        <taxon>Croceifilum</taxon>
    </lineage>
</organism>
<protein>
    <submittedName>
        <fullName evidence="2">DNA-directed RNA polymerase subunit H (RpoH/RPB5)</fullName>
    </submittedName>
</protein>
<gene>
    <name evidence="2" type="ORF">J2Z48_001148</name>
</gene>
<dbReference type="EMBL" id="JAUSUV010000004">
    <property type="protein sequence ID" value="MDQ0416976.1"/>
    <property type="molecule type" value="Genomic_DNA"/>
</dbReference>
<name>A0AAJ1TJ00_9BACL</name>
<reference evidence="2 3" key="1">
    <citation type="submission" date="2023-07" db="EMBL/GenBank/DDBJ databases">
        <title>Genomic Encyclopedia of Type Strains, Phase IV (KMG-IV): sequencing the most valuable type-strain genomes for metagenomic binning, comparative biology and taxonomic classification.</title>
        <authorList>
            <person name="Goeker M."/>
        </authorList>
    </citation>
    <scope>NUCLEOTIDE SEQUENCE [LARGE SCALE GENOMIC DNA]</scope>
    <source>
        <strain evidence="2 3">DSM 46876</strain>
    </source>
</reference>
<keyword evidence="2" id="KW-0240">DNA-directed RNA polymerase</keyword>
<dbReference type="RefSeq" id="WP_307251665.1">
    <property type="nucleotide sequence ID" value="NZ_JAUSUV010000004.1"/>
</dbReference>
<comment type="caution">
    <text evidence="2">The sequence shown here is derived from an EMBL/GenBank/DDBJ whole genome shotgun (WGS) entry which is preliminary data.</text>
</comment>
<dbReference type="Proteomes" id="UP001238450">
    <property type="component" value="Unassembled WGS sequence"/>
</dbReference>
<keyword evidence="3" id="KW-1185">Reference proteome</keyword>
<evidence type="ECO:0000313" key="2">
    <source>
        <dbReference type="EMBL" id="MDQ0416976.1"/>
    </source>
</evidence>